<protein>
    <submittedName>
        <fullName evidence="1">7712_t:CDS:1</fullName>
    </submittedName>
</protein>
<accession>A0A9N9JWI3</accession>
<evidence type="ECO:0000313" key="1">
    <source>
        <dbReference type="EMBL" id="CAG8799669.1"/>
    </source>
</evidence>
<sequence>CNLELTVVSDELLVRRLVQAGITVISDVRSDKLLVRRLVQTGLTLGSFLYY</sequence>
<dbReference type="EMBL" id="CAJVPY010034123">
    <property type="protein sequence ID" value="CAG8799669.1"/>
    <property type="molecule type" value="Genomic_DNA"/>
</dbReference>
<evidence type="ECO:0000313" key="2">
    <source>
        <dbReference type="Proteomes" id="UP000789405"/>
    </source>
</evidence>
<name>A0A9N9JWI3_9GLOM</name>
<gene>
    <name evidence="1" type="ORF">DERYTH_LOCUS23107</name>
</gene>
<keyword evidence="2" id="KW-1185">Reference proteome</keyword>
<comment type="caution">
    <text evidence="1">The sequence shown here is derived from an EMBL/GenBank/DDBJ whole genome shotgun (WGS) entry which is preliminary data.</text>
</comment>
<feature type="non-terminal residue" evidence="1">
    <location>
        <position position="51"/>
    </location>
</feature>
<proteinExistence type="predicted"/>
<dbReference type="Proteomes" id="UP000789405">
    <property type="component" value="Unassembled WGS sequence"/>
</dbReference>
<dbReference type="AlphaFoldDB" id="A0A9N9JWI3"/>
<reference evidence="1" key="1">
    <citation type="submission" date="2021-06" db="EMBL/GenBank/DDBJ databases">
        <authorList>
            <person name="Kallberg Y."/>
            <person name="Tangrot J."/>
            <person name="Rosling A."/>
        </authorList>
    </citation>
    <scope>NUCLEOTIDE SEQUENCE</scope>
    <source>
        <strain evidence="1">MA453B</strain>
    </source>
</reference>
<organism evidence="1 2">
    <name type="scientific">Dentiscutata erythropus</name>
    <dbReference type="NCBI Taxonomy" id="1348616"/>
    <lineage>
        <taxon>Eukaryota</taxon>
        <taxon>Fungi</taxon>
        <taxon>Fungi incertae sedis</taxon>
        <taxon>Mucoromycota</taxon>
        <taxon>Glomeromycotina</taxon>
        <taxon>Glomeromycetes</taxon>
        <taxon>Diversisporales</taxon>
        <taxon>Gigasporaceae</taxon>
        <taxon>Dentiscutata</taxon>
    </lineage>
</organism>